<comment type="caution">
    <text evidence="4">The sequence shown here is derived from an EMBL/GenBank/DDBJ whole genome shotgun (WGS) entry which is preliminary data.</text>
</comment>
<evidence type="ECO:0000313" key="4">
    <source>
        <dbReference type="EMBL" id="NVN41836.1"/>
    </source>
</evidence>
<dbReference type="AlphaFoldDB" id="A0A850PHW6"/>
<dbReference type="EMBL" id="JABXXR010000194">
    <property type="protein sequence ID" value="NVN41836.1"/>
    <property type="molecule type" value="Genomic_DNA"/>
</dbReference>
<keyword evidence="3" id="KW-0812">Transmembrane</keyword>
<evidence type="ECO:0000256" key="1">
    <source>
        <dbReference type="PIRNR" id="PIRNR032126"/>
    </source>
</evidence>
<keyword evidence="1" id="KW-0813">Transport</keyword>
<dbReference type="RefSeq" id="WP_176614699.1">
    <property type="nucleotide sequence ID" value="NZ_JABXXR010000194.1"/>
</dbReference>
<evidence type="ECO:0000256" key="3">
    <source>
        <dbReference type="SAM" id="Phobius"/>
    </source>
</evidence>
<feature type="compositionally biased region" description="Basic and acidic residues" evidence="2">
    <location>
        <begin position="17"/>
        <end position="28"/>
    </location>
</feature>
<accession>A0A850PHW6</accession>
<organism evidence="4 5">
    <name type="scientific">Ameyamaea chiangmaiensis</name>
    <dbReference type="NCBI Taxonomy" id="442969"/>
    <lineage>
        <taxon>Bacteria</taxon>
        <taxon>Pseudomonadati</taxon>
        <taxon>Pseudomonadota</taxon>
        <taxon>Alphaproteobacteria</taxon>
        <taxon>Acetobacterales</taxon>
        <taxon>Acetobacteraceae</taxon>
        <taxon>Ameyamaea</taxon>
    </lineage>
</organism>
<keyword evidence="3" id="KW-1133">Transmembrane helix</keyword>
<gene>
    <name evidence="4" type="ORF">HUK82_14890</name>
</gene>
<reference evidence="4 5" key="1">
    <citation type="submission" date="2020-06" db="EMBL/GenBank/DDBJ databases">
        <title>Description of novel acetic acid bacteria.</title>
        <authorList>
            <person name="Sombolestani A."/>
        </authorList>
    </citation>
    <scope>NUCLEOTIDE SEQUENCE [LARGE SCALE GENOMIC DNA]</scope>
    <source>
        <strain evidence="4 5">LMG 27010</strain>
    </source>
</reference>
<protein>
    <recommendedName>
        <fullName evidence="1">ATP synthase protein I</fullName>
    </recommendedName>
</protein>
<comment type="function">
    <text evidence="1">A possible function for this protein is to guide the assembly of the membrane sector of the ATPase enzyme complex.</text>
</comment>
<feature type="transmembrane region" description="Helical" evidence="3">
    <location>
        <begin position="81"/>
        <end position="101"/>
    </location>
</feature>
<dbReference type="Pfam" id="PF09527">
    <property type="entry name" value="ATPase_gene1"/>
    <property type="match status" value="1"/>
</dbReference>
<evidence type="ECO:0000256" key="2">
    <source>
        <dbReference type="SAM" id="MobiDB-lite"/>
    </source>
</evidence>
<dbReference type="Proteomes" id="UP000585665">
    <property type="component" value="Unassembled WGS sequence"/>
</dbReference>
<keyword evidence="1" id="KW-0406">Ion transport</keyword>
<keyword evidence="1 3" id="KW-0472">Membrane</keyword>
<evidence type="ECO:0000313" key="5">
    <source>
        <dbReference type="Proteomes" id="UP000585665"/>
    </source>
</evidence>
<dbReference type="PIRSF" id="PIRSF032126">
    <property type="entry name" value="F0F1_ATP_synthase_subunit_I"/>
    <property type="match status" value="1"/>
</dbReference>
<feature type="transmembrane region" description="Helical" evidence="3">
    <location>
        <begin position="57"/>
        <end position="75"/>
    </location>
</feature>
<dbReference type="InterPro" id="IPR016989">
    <property type="entry name" value="Atp1_alphaprobac"/>
</dbReference>
<comment type="similarity">
    <text evidence="1">Belongs to the bacterial AtpI family.</text>
</comment>
<sequence>MNRNDSRPEPPETPSSFDDRLKGARERQGLQSARDTASADPLDRAGWGMMLRAGTEMIGGLAVGVAIGLGLDHWLGTRPLFLIVFAFLGGAAGILNVWRLVKP</sequence>
<dbReference type="GO" id="GO:1902600">
    <property type="term" value="P:proton transmembrane transport"/>
    <property type="evidence" value="ECO:0007669"/>
    <property type="project" value="UniProtKB-KW"/>
</dbReference>
<dbReference type="GO" id="GO:0045259">
    <property type="term" value="C:proton-transporting ATP synthase complex"/>
    <property type="evidence" value="ECO:0007669"/>
    <property type="project" value="UniProtKB-UniRule"/>
</dbReference>
<keyword evidence="5" id="KW-1185">Reference proteome</keyword>
<feature type="compositionally biased region" description="Basic and acidic residues" evidence="2">
    <location>
        <begin position="1"/>
        <end position="10"/>
    </location>
</feature>
<keyword evidence="1" id="KW-0375">Hydrogen ion transport</keyword>
<name>A0A850PHW6_9PROT</name>
<dbReference type="InterPro" id="IPR032820">
    <property type="entry name" value="ATPase_put"/>
</dbReference>
<feature type="region of interest" description="Disordered" evidence="2">
    <location>
        <begin position="1"/>
        <end position="42"/>
    </location>
</feature>
<proteinExistence type="inferred from homology"/>